<dbReference type="HOGENOM" id="CLU_1256837_0_0_1"/>
<organism evidence="2 3">
    <name type="scientific">Trichophyton equinum (strain ATCC MYA-4606 / CBS 127.97)</name>
    <name type="common">Horse ringworm fungus</name>
    <dbReference type="NCBI Taxonomy" id="559882"/>
    <lineage>
        <taxon>Eukaryota</taxon>
        <taxon>Fungi</taxon>
        <taxon>Dikarya</taxon>
        <taxon>Ascomycota</taxon>
        <taxon>Pezizomycotina</taxon>
        <taxon>Eurotiomycetes</taxon>
        <taxon>Eurotiomycetidae</taxon>
        <taxon>Onygenales</taxon>
        <taxon>Arthrodermataceae</taxon>
        <taxon>Trichophyton</taxon>
    </lineage>
</organism>
<reference evidence="3" key="1">
    <citation type="journal article" date="2012" name="MBio">
        <title>Comparative genome analysis of Trichophyton rubrum and related dermatophytes reveals candidate genes involved in infection.</title>
        <authorList>
            <person name="Martinez D.A."/>
            <person name="Oliver B.G."/>
            <person name="Graeser Y."/>
            <person name="Goldberg J.M."/>
            <person name="Li W."/>
            <person name="Martinez-Rossi N.M."/>
            <person name="Monod M."/>
            <person name="Shelest E."/>
            <person name="Barton R.C."/>
            <person name="Birch E."/>
            <person name="Brakhage A.A."/>
            <person name="Chen Z."/>
            <person name="Gurr S.J."/>
            <person name="Heiman D."/>
            <person name="Heitman J."/>
            <person name="Kosti I."/>
            <person name="Rossi A."/>
            <person name="Saif S."/>
            <person name="Samalova M."/>
            <person name="Saunders C.W."/>
            <person name="Shea T."/>
            <person name="Summerbell R.C."/>
            <person name="Xu J."/>
            <person name="Young S."/>
            <person name="Zeng Q."/>
            <person name="Birren B.W."/>
            <person name="Cuomo C.A."/>
            <person name="White T.C."/>
        </authorList>
    </citation>
    <scope>NUCLEOTIDE SEQUENCE [LARGE SCALE GENOMIC DNA]</scope>
    <source>
        <strain evidence="3">ATCC MYA-4606 / CBS 127.97</strain>
    </source>
</reference>
<proteinExistence type="predicted"/>
<accession>F2PNH9</accession>
<evidence type="ECO:0000313" key="2">
    <source>
        <dbReference type="EMBL" id="EGE03447.1"/>
    </source>
</evidence>
<sequence>MAAFFLNLCFPPVAELGGNSSWRSGKRELGQQRYYSPAPMTHPPLRQSLNISRDLPMPRPPPACSSLMQTSLLIGHDQDPQSPRPAPHQHILAETNGPTSRFHGGPMSRGSWQEWRDRIFGRSREFLPSWTTKSKGSEVKEESEVEEESVRKIVSCTRPSPLDFKDAVFFFAPNGEDTERRKFTIGEVAEGYWRAIAVMKMFPDAMDEIKTLR</sequence>
<feature type="region of interest" description="Disordered" evidence="1">
    <location>
        <begin position="76"/>
        <end position="110"/>
    </location>
</feature>
<gene>
    <name evidence="2" type="ORF">TEQG_02483</name>
</gene>
<dbReference type="Proteomes" id="UP000009169">
    <property type="component" value="Unassembled WGS sequence"/>
</dbReference>
<protein>
    <submittedName>
        <fullName evidence="2">Uncharacterized protein</fullName>
    </submittedName>
</protein>
<keyword evidence="3" id="KW-1185">Reference proteome</keyword>
<evidence type="ECO:0000313" key="3">
    <source>
        <dbReference type="Proteomes" id="UP000009169"/>
    </source>
</evidence>
<dbReference type="EMBL" id="DS995727">
    <property type="protein sequence ID" value="EGE03447.1"/>
    <property type="molecule type" value="Genomic_DNA"/>
</dbReference>
<dbReference type="AlphaFoldDB" id="F2PNH9"/>
<name>F2PNH9_TRIEC</name>
<evidence type="ECO:0000256" key="1">
    <source>
        <dbReference type="SAM" id="MobiDB-lite"/>
    </source>
</evidence>
<dbReference type="VEuPathDB" id="FungiDB:TEQG_02483"/>